<proteinExistence type="predicted"/>
<dbReference type="EMBL" id="GU580943">
    <property type="protein sequence ID" value="ADD81181.1"/>
    <property type="molecule type" value="Genomic_DNA"/>
</dbReference>
<dbReference type="OrthoDB" id="9919at10239"/>
<evidence type="ECO:0000313" key="2">
    <source>
        <dbReference type="Proteomes" id="UP000001504"/>
    </source>
</evidence>
<sequence>MSWEPDDHLVPAALLGNVKVKTLDPFDRAWVIAGLFREGLTAETIAEKCACSLRLVFQIKAEPITVAFSYVQEQMAEAERQRTAQESKISLLRSKLVQAELDVDRYRGRLYGRSVTR</sequence>
<dbReference type="RefSeq" id="YP_009016257.1">
    <property type="nucleotide sequence ID" value="NC_023722.1"/>
</dbReference>
<evidence type="ECO:0000313" key="1">
    <source>
        <dbReference type="EMBL" id="ADD81181.1"/>
    </source>
</evidence>
<organism evidence="1 2">
    <name type="scientific">Rhodococcus phage ReqiPine5</name>
    <dbReference type="NCBI Taxonomy" id="691963"/>
    <lineage>
        <taxon>Viruses</taxon>
        <taxon>Duplodnaviria</taxon>
        <taxon>Heunggongvirae</taxon>
        <taxon>Uroviricota</taxon>
        <taxon>Caudoviricetes</taxon>
        <taxon>Caudoviricetes incertae sedis</taxon>
        <taxon>Reqipinevirus</taxon>
        <taxon>Reqipinevirus reqipine5</taxon>
    </lineage>
</organism>
<dbReference type="Proteomes" id="UP000001504">
    <property type="component" value="Segment"/>
</dbReference>
<protein>
    <submittedName>
        <fullName evidence="1">Gp76</fullName>
    </submittedName>
</protein>
<dbReference type="KEGG" id="vg:18564187"/>
<gene>
    <name evidence="1" type="ORF">ReqiPine5gene76</name>
</gene>
<keyword evidence="2" id="KW-1185">Reference proteome</keyword>
<dbReference type="GeneID" id="18564187"/>
<name>D4P851_9CAUD</name>
<accession>D4P851</accession>
<reference evidence="1 2" key="1">
    <citation type="journal article" date="2011" name="Appl. Environ. Microbiol.">
        <title>Genomic and functional analyses of Rhodococcus equi phages ReqiPepy6, ReqiPoco6, ReqiPine5, and ReqiDocB7.</title>
        <authorList>
            <person name="Summer E.J."/>
            <person name="Liu M."/>
            <person name="Gill J.J."/>
            <person name="Grant M."/>
            <person name="Chan-Cortes T.N."/>
            <person name="Ferguson L."/>
            <person name="Janes C."/>
            <person name="Lange K."/>
            <person name="Bertoli M."/>
            <person name="Moore C."/>
            <person name="Orchard R.C."/>
            <person name="Cohen N."/>
            <person name="Young R."/>
        </authorList>
    </citation>
    <scope>NUCLEOTIDE SEQUENCE [LARGE SCALE GENOMIC DNA]</scope>
</reference>